<dbReference type="RefSeq" id="WP_074770414.1">
    <property type="nucleotide sequence ID" value="NZ_FNWO01000019.1"/>
</dbReference>
<dbReference type="EMBL" id="FNWO01000019">
    <property type="protein sequence ID" value="SEH63316.1"/>
    <property type="molecule type" value="Genomic_DNA"/>
</dbReference>
<organism evidence="1 2">
    <name type="scientific">Magnetospirillum fulvum</name>
    <name type="common">Rhodospirillum fulvum</name>
    <dbReference type="NCBI Taxonomy" id="1082"/>
    <lineage>
        <taxon>Bacteria</taxon>
        <taxon>Pseudomonadati</taxon>
        <taxon>Pseudomonadota</taxon>
        <taxon>Alphaproteobacteria</taxon>
        <taxon>Rhodospirillales</taxon>
        <taxon>Rhodospirillaceae</taxon>
        <taxon>Magnetospirillum</taxon>
    </lineage>
</organism>
<evidence type="ECO:0000313" key="1">
    <source>
        <dbReference type="EMBL" id="SEH63316.1"/>
    </source>
</evidence>
<evidence type="ECO:0000313" key="2">
    <source>
        <dbReference type="Proteomes" id="UP000182983"/>
    </source>
</evidence>
<protein>
    <recommendedName>
        <fullName evidence="3">DUF1150 family protein</fullName>
    </recommendedName>
</protein>
<keyword evidence="2" id="KW-1185">Reference proteome</keyword>
<dbReference type="AlphaFoldDB" id="A0A1H6JMM7"/>
<name>A0A1H6JMM7_MAGFU</name>
<evidence type="ECO:0008006" key="3">
    <source>
        <dbReference type="Google" id="ProtNLM"/>
    </source>
</evidence>
<gene>
    <name evidence="1" type="ORF">SAMN04244559_03241</name>
</gene>
<dbReference type="Proteomes" id="UP000182983">
    <property type="component" value="Unassembled WGS sequence"/>
</dbReference>
<dbReference type="Pfam" id="PF06620">
    <property type="entry name" value="DUF1150"/>
    <property type="match status" value="1"/>
</dbReference>
<sequence length="75" mass="7995">MAIIEQKMTPALAARVMSVSDLAGWGLSMVAYVRKIAAGEWAICSADGTRIGTAPDRLSAFAAIRQHDLEPLSVH</sequence>
<accession>A0A1H6JMM7</accession>
<reference evidence="2" key="1">
    <citation type="submission" date="2016-10" db="EMBL/GenBank/DDBJ databases">
        <authorList>
            <person name="Varghese N."/>
            <person name="Submissions S."/>
        </authorList>
    </citation>
    <scope>NUCLEOTIDE SEQUENCE [LARGE SCALE GENOMIC DNA]</scope>
    <source>
        <strain evidence="2">DSM 13234</strain>
    </source>
</reference>
<dbReference type="InterPro" id="IPR009531">
    <property type="entry name" value="DUF1150"/>
</dbReference>
<proteinExistence type="predicted"/>